<keyword evidence="6" id="KW-0539">Nucleus</keyword>
<keyword evidence="7" id="KW-0862">Zinc</keyword>
<dbReference type="Proteomes" id="UP000554482">
    <property type="component" value="Unassembled WGS sequence"/>
</dbReference>
<dbReference type="GO" id="GO:0000785">
    <property type="term" value="C:chromatin"/>
    <property type="evidence" value="ECO:0007669"/>
    <property type="project" value="TreeGrafter"/>
</dbReference>
<keyword evidence="7" id="KW-0863">Zinc-finger</keyword>
<feature type="compositionally biased region" description="Low complexity" evidence="8">
    <location>
        <begin position="47"/>
        <end position="65"/>
    </location>
</feature>
<keyword evidence="11" id="KW-0808">Transferase</keyword>
<comment type="subcellular location">
    <subcellularLocation>
        <location evidence="1">Nucleus</location>
    </subcellularLocation>
</comment>
<feature type="compositionally biased region" description="Basic and acidic residues" evidence="8">
    <location>
        <begin position="1"/>
        <end position="30"/>
    </location>
</feature>
<keyword evidence="4" id="KW-0805">Transcription regulation</keyword>
<dbReference type="Gene3D" id="2.60.120.650">
    <property type="entry name" value="Cupin"/>
    <property type="match status" value="2"/>
</dbReference>
<dbReference type="Pfam" id="PF10497">
    <property type="entry name" value="zf-4CXXC_R1"/>
    <property type="match status" value="1"/>
</dbReference>
<name>A0A7J6VYC9_THATH</name>
<organism evidence="11 12">
    <name type="scientific">Thalictrum thalictroides</name>
    <name type="common">Rue-anemone</name>
    <name type="synonym">Anemone thalictroides</name>
    <dbReference type="NCBI Taxonomy" id="46969"/>
    <lineage>
        <taxon>Eukaryota</taxon>
        <taxon>Viridiplantae</taxon>
        <taxon>Streptophyta</taxon>
        <taxon>Embryophyta</taxon>
        <taxon>Tracheophyta</taxon>
        <taxon>Spermatophyta</taxon>
        <taxon>Magnoliopsida</taxon>
        <taxon>Ranunculales</taxon>
        <taxon>Ranunculaceae</taxon>
        <taxon>Thalictroideae</taxon>
        <taxon>Thalictrum</taxon>
    </lineage>
</organism>
<dbReference type="GO" id="GO:0006357">
    <property type="term" value="P:regulation of transcription by RNA polymerase II"/>
    <property type="evidence" value="ECO:0007669"/>
    <property type="project" value="TreeGrafter"/>
</dbReference>
<evidence type="ECO:0000256" key="4">
    <source>
        <dbReference type="ARBA" id="ARBA00023015"/>
    </source>
</evidence>
<dbReference type="PANTHER" id="PTHR12549:SF33">
    <property type="entry name" value="LYSINE-SPECIFIC DEMETHYLASE JMJ27"/>
    <property type="match status" value="1"/>
</dbReference>
<dbReference type="GO" id="GO:0008168">
    <property type="term" value="F:methyltransferase activity"/>
    <property type="evidence" value="ECO:0007669"/>
    <property type="project" value="UniProtKB-KW"/>
</dbReference>
<dbReference type="InterPro" id="IPR045109">
    <property type="entry name" value="LSDs-like"/>
</dbReference>
<dbReference type="GO" id="GO:0032454">
    <property type="term" value="F:histone H3K9 demethylase activity"/>
    <property type="evidence" value="ECO:0007669"/>
    <property type="project" value="InterPro"/>
</dbReference>
<reference evidence="11 12" key="1">
    <citation type="submission" date="2020-06" db="EMBL/GenBank/DDBJ databases">
        <title>Transcriptomic and genomic resources for Thalictrum thalictroides and T. hernandezii: Facilitating candidate gene discovery in an emerging model plant lineage.</title>
        <authorList>
            <person name="Arias T."/>
            <person name="Riano-Pachon D.M."/>
            <person name="Di Stilio V.S."/>
        </authorList>
    </citation>
    <scope>NUCLEOTIDE SEQUENCE [LARGE SCALE GENOMIC DNA]</scope>
    <source>
        <strain evidence="12">cv. WT478/WT964</strain>
        <tissue evidence="11">Leaves</tissue>
    </source>
</reference>
<dbReference type="SUPFAM" id="SSF51197">
    <property type="entry name" value="Clavaminate synthase-like"/>
    <property type="match status" value="1"/>
</dbReference>
<protein>
    <submittedName>
        <fullName evidence="11">Lysine-specific demethylase JMJ25</fullName>
    </submittedName>
</protein>
<sequence>MKKQKSEGEALKKKISKLDNSEVVESERKMMNHQAEEEEYSRRNRNCEMNNNNKGKKVVSSNSSSATLLEKLGEKNQKTKNKIHESKIHKRKLDTIISNSEKPWMDSTKRKSVLKAKLEEKEADADADDIGVSLDVVTKGKKQGSLMCHQCQRNNKGDVVCCHNCKTKRYCYPCLKKWYPGKAKEEIENVCPVCCGNCNCKACLRENIVVSSHEEPDPNVKLQLLLHLLHGLLPLLRQIFLEQKSEIEIEAKIQGIELAEVKIVRAQLDEAERRYCDNCNTSIVNFHRNCPNPDCSYDLCLTCSRELREVCQPGGSEADSSHRQFIERYHGKDTDVKHATRAPRKKSGLEGAQAAECSTTDVAGQFSVWNTNADGSIPCPPKERGGCGSTVLELRRSFKTNWISKLLENAEKLTYNSQVPNVNFPHGCPSCHLKNDCKNPKVRQAACRNNSNDNFLYCPSAVDLREDEIEHFQLHWTRGEPVIVKNVLEKTSGLSWEPMVMWRAFRETGAIRKLKEETQSVKAIDCLDWCEVEINIHQFFIGYIEGRMHSNKWPEMLKLKDWPSSSSFEDRLPRHGAEFVAALPFSDYTHPKSGLLNMATYLPENMLKPDLGPKTYIAYGFPEELGRGDSVTKLHCDMSDAVNILMHTTEVKIAPWQHDSIRRWQKKHEVEDSNELFDGENGHLGDATREQKMQCKDEVIYYEPKKHVDPGERILEEACSLHCSVKEDKVGLEEPSSLKIRDIAIKEFPLIDELNVTSKCPATEHPSCANKQNAEYDTQKDPHIQEYALHNSMEENNLFNGKGSHNMDPETMNDNVHINTSKAAIGGAVWDIFRRQDVPKLIEYLQRHSNEFCHIKGRPVNSVIHPIHDQHFFLNGRHKKQLKEEFDVEPWTFEQYLGECVFIPAGCPHQVRNKQSCIKVALDFVSPENVQECIRLTEEFRLLPKNHRAKEDKLEVKKMSLYAVSAAVREANDLISKLNGTNGKEKD</sequence>
<dbReference type="InterPro" id="IPR003347">
    <property type="entry name" value="JmjC_dom"/>
</dbReference>
<dbReference type="PROSITE" id="PS50089">
    <property type="entry name" value="ZF_RING_2"/>
    <property type="match status" value="1"/>
</dbReference>
<dbReference type="GO" id="GO:0000118">
    <property type="term" value="C:histone deacetylase complex"/>
    <property type="evidence" value="ECO:0007669"/>
    <property type="project" value="TreeGrafter"/>
</dbReference>
<evidence type="ECO:0000256" key="8">
    <source>
        <dbReference type="SAM" id="MobiDB-lite"/>
    </source>
</evidence>
<evidence type="ECO:0000259" key="10">
    <source>
        <dbReference type="PROSITE" id="PS51184"/>
    </source>
</evidence>
<dbReference type="InterPro" id="IPR001841">
    <property type="entry name" value="Znf_RING"/>
</dbReference>
<feature type="domain" description="JmjC" evidence="10">
    <location>
        <begin position="591"/>
        <end position="941"/>
    </location>
</feature>
<dbReference type="GO" id="GO:0031490">
    <property type="term" value="F:chromatin DNA binding"/>
    <property type="evidence" value="ECO:0007669"/>
    <property type="project" value="TreeGrafter"/>
</dbReference>
<dbReference type="AlphaFoldDB" id="A0A7J6VYC9"/>
<proteinExistence type="inferred from homology"/>
<comment type="caution">
    <text evidence="11">The sequence shown here is derived from an EMBL/GenBank/DDBJ whole genome shotgun (WGS) entry which is preliminary data.</text>
</comment>
<evidence type="ECO:0000256" key="6">
    <source>
        <dbReference type="ARBA" id="ARBA00023242"/>
    </source>
</evidence>
<evidence type="ECO:0000256" key="2">
    <source>
        <dbReference type="ARBA" id="ARBA00006801"/>
    </source>
</evidence>
<feature type="domain" description="RING-type" evidence="9">
    <location>
        <begin position="148"/>
        <end position="194"/>
    </location>
</feature>
<dbReference type="CDD" id="cd02208">
    <property type="entry name" value="cupin_RmlC-like"/>
    <property type="match status" value="1"/>
</dbReference>
<evidence type="ECO:0000256" key="3">
    <source>
        <dbReference type="ARBA" id="ARBA00022723"/>
    </source>
</evidence>
<feature type="region of interest" description="Disordered" evidence="8">
    <location>
        <begin position="1"/>
        <end position="65"/>
    </location>
</feature>
<comment type="similarity">
    <text evidence="2">Belongs to the JARID1 histone demethylase family.</text>
</comment>
<dbReference type="GO" id="GO:0008270">
    <property type="term" value="F:zinc ion binding"/>
    <property type="evidence" value="ECO:0007669"/>
    <property type="project" value="UniProtKB-KW"/>
</dbReference>
<dbReference type="GO" id="GO:0003712">
    <property type="term" value="F:transcription coregulator activity"/>
    <property type="evidence" value="ECO:0007669"/>
    <property type="project" value="TreeGrafter"/>
</dbReference>
<dbReference type="EMBL" id="JABWDY010024921">
    <property type="protein sequence ID" value="KAF5189861.1"/>
    <property type="molecule type" value="Genomic_DNA"/>
</dbReference>
<evidence type="ECO:0000313" key="11">
    <source>
        <dbReference type="EMBL" id="KAF5189861.1"/>
    </source>
</evidence>
<keyword evidence="12" id="KW-1185">Reference proteome</keyword>
<dbReference type="PROSITE" id="PS51184">
    <property type="entry name" value="JMJC"/>
    <property type="match status" value="1"/>
</dbReference>
<evidence type="ECO:0000256" key="5">
    <source>
        <dbReference type="ARBA" id="ARBA00023163"/>
    </source>
</evidence>
<accession>A0A7J6VYC9</accession>
<dbReference type="InterPro" id="IPR018866">
    <property type="entry name" value="Znf-4CXXC_R1"/>
</dbReference>
<keyword evidence="5" id="KW-0804">Transcription</keyword>
<dbReference type="SMART" id="SM00558">
    <property type="entry name" value="JmjC"/>
    <property type="match status" value="1"/>
</dbReference>
<keyword evidence="11" id="KW-0489">Methyltransferase</keyword>
<evidence type="ECO:0000256" key="1">
    <source>
        <dbReference type="ARBA" id="ARBA00004123"/>
    </source>
</evidence>
<evidence type="ECO:0000313" key="12">
    <source>
        <dbReference type="Proteomes" id="UP000554482"/>
    </source>
</evidence>
<dbReference type="PANTHER" id="PTHR12549">
    <property type="entry name" value="JMJC DOMAIN-CONTAINING HISTONE DEMETHYLATION PROTEIN"/>
    <property type="match status" value="1"/>
</dbReference>
<dbReference type="OrthoDB" id="1667110at2759"/>
<dbReference type="GO" id="GO:0032259">
    <property type="term" value="P:methylation"/>
    <property type="evidence" value="ECO:0007669"/>
    <property type="project" value="UniProtKB-KW"/>
</dbReference>
<evidence type="ECO:0000256" key="7">
    <source>
        <dbReference type="PROSITE-ProRule" id="PRU00175"/>
    </source>
</evidence>
<gene>
    <name evidence="11" type="ORF">FRX31_020551</name>
</gene>
<evidence type="ECO:0000259" key="9">
    <source>
        <dbReference type="PROSITE" id="PS50089"/>
    </source>
</evidence>
<dbReference type="Pfam" id="PF02373">
    <property type="entry name" value="JmjC"/>
    <property type="match status" value="1"/>
</dbReference>
<keyword evidence="3" id="KW-0479">Metal-binding</keyword>